<organism evidence="2 3">
    <name type="scientific">Pseudoalteromonas luteoviolacea CPMOR-1</name>
    <dbReference type="NCBI Taxonomy" id="1365248"/>
    <lineage>
        <taxon>Bacteria</taxon>
        <taxon>Pseudomonadati</taxon>
        <taxon>Pseudomonadota</taxon>
        <taxon>Gammaproteobacteria</taxon>
        <taxon>Alteromonadales</taxon>
        <taxon>Pseudoalteromonadaceae</taxon>
        <taxon>Pseudoalteromonas</taxon>
    </lineage>
</organism>
<dbReference type="AlphaFoldDB" id="A0A167KDB3"/>
<dbReference type="PATRIC" id="fig|1365248.3.peg.2768"/>
<name>A0A167KDB3_9GAMM</name>
<evidence type="ECO:0000256" key="1">
    <source>
        <dbReference type="SAM" id="MobiDB-lite"/>
    </source>
</evidence>
<accession>A0A167KDB3</accession>
<feature type="compositionally biased region" description="Basic and acidic residues" evidence="1">
    <location>
        <begin position="191"/>
        <end position="201"/>
    </location>
</feature>
<reference evidence="2 3" key="1">
    <citation type="submission" date="2013-07" db="EMBL/GenBank/DDBJ databases">
        <title>Comparative Genomic and Metabolomic Analysis of Twelve Strains of Pseudoalteromonas luteoviolacea.</title>
        <authorList>
            <person name="Vynne N.G."/>
            <person name="Mansson M."/>
            <person name="Gram L."/>
        </authorList>
    </citation>
    <scope>NUCLEOTIDE SEQUENCE [LARGE SCALE GENOMIC DNA]</scope>
    <source>
        <strain evidence="2 3">CPMOR-1</strain>
    </source>
</reference>
<comment type="caution">
    <text evidence="2">The sequence shown here is derived from an EMBL/GenBank/DDBJ whole genome shotgun (WGS) entry which is preliminary data.</text>
</comment>
<feature type="region of interest" description="Disordered" evidence="1">
    <location>
        <begin position="191"/>
        <end position="211"/>
    </location>
</feature>
<dbReference type="Proteomes" id="UP000076486">
    <property type="component" value="Unassembled WGS sequence"/>
</dbReference>
<dbReference type="RefSeq" id="WP_063368305.1">
    <property type="nucleotide sequence ID" value="NZ_AUYC01000031.1"/>
</dbReference>
<protein>
    <submittedName>
        <fullName evidence="2">Uncharacterized protein</fullName>
    </submittedName>
</protein>
<proteinExistence type="predicted"/>
<evidence type="ECO:0000313" key="3">
    <source>
        <dbReference type="Proteomes" id="UP000076486"/>
    </source>
</evidence>
<feature type="compositionally biased region" description="Polar residues" evidence="1">
    <location>
        <begin position="202"/>
        <end position="211"/>
    </location>
</feature>
<gene>
    <name evidence="2" type="ORF">N473_18535</name>
</gene>
<feature type="compositionally biased region" description="Acidic residues" evidence="1">
    <location>
        <begin position="279"/>
        <end position="291"/>
    </location>
</feature>
<evidence type="ECO:0000313" key="2">
    <source>
        <dbReference type="EMBL" id="KZN62627.1"/>
    </source>
</evidence>
<dbReference type="EMBL" id="AUYC01000031">
    <property type="protein sequence ID" value="KZN62627.1"/>
    <property type="molecule type" value="Genomic_DNA"/>
</dbReference>
<sequence>MSSNNIVNPDVLSIVFQNQITEEKLKELEEKYPADTVYNMKDDEQFKEARKIRTERNKLTDAINKRRIEIGKDVKSKGDELIARVENIYSVIVKPFEAEDTARKKEAARIAAEREAFLNSQRDEIQAIRNFVPDCANKSSEYIAGCIEAVSIIEVDHFDPELIHEALKVKDDVTTALYNLREDALKRERLAEQQKEADQRDALSQISNTPMTMFNSSSEDIKAAIAKLDATVINEETYGDISAAKQAVHNATSQLNQILDMAKAREAAQPPTTKAANDDQPELAADEDTSESFDIKYERFNSWPSHASRAQSYELETVCSKLEEAEKHIELLEEMLSQQAA</sequence>
<feature type="region of interest" description="Disordered" evidence="1">
    <location>
        <begin position="265"/>
        <end position="291"/>
    </location>
</feature>